<feature type="compositionally biased region" description="Basic residues" evidence="2">
    <location>
        <begin position="296"/>
        <end position="310"/>
    </location>
</feature>
<feature type="region of interest" description="Disordered" evidence="2">
    <location>
        <begin position="676"/>
        <end position="698"/>
    </location>
</feature>
<feature type="compositionally biased region" description="Basic residues" evidence="2">
    <location>
        <begin position="219"/>
        <end position="236"/>
    </location>
</feature>
<evidence type="ECO:0000313" key="5">
    <source>
        <dbReference type="Proteomes" id="UP000799640"/>
    </source>
</evidence>
<feature type="chain" id="PRO_5026232234" evidence="3">
    <location>
        <begin position="19"/>
        <end position="807"/>
    </location>
</feature>
<feature type="signal peptide" evidence="3">
    <location>
        <begin position="1"/>
        <end position="18"/>
    </location>
</feature>
<dbReference type="PANTHER" id="PTHR13037:SF24">
    <property type="entry name" value="POLYCOMB PROTEIN PCL-RELATED"/>
    <property type="match status" value="1"/>
</dbReference>
<feature type="compositionally biased region" description="Basic and acidic residues" evidence="2">
    <location>
        <begin position="481"/>
        <end position="490"/>
    </location>
</feature>
<evidence type="ECO:0000256" key="1">
    <source>
        <dbReference type="ARBA" id="ARBA00022581"/>
    </source>
</evidence>
<feature type="region of interest" description="Disordered" evidence="2">
    <location>
        <begin position="581"/>
        <end position="607"/>
    </location>
</feature>
<keyword evidence="5" id="KW-1185">Reference proteome</keyword>
<name>A0A6G1HV43_9PEZI</name>
<evidence type="ECO:0000256" key="3">
    <source>
        <dbReference type="SAM" id="SignalP"/>
    </source>
</evidence>
<evidence type="ECO:0000256" key="2">
    <source>
        <dbReference type="SAM" id="MobiDB-lite"/>
    </source>
</evidence>
<dbReference type="AlphaFoldDB" id="A0A6G1HV43"/>
<protein>
    <submittedName>
        <fullName evidence="4">Uncharacterized protein</fullName>
    </submittedName>
</protein>
<keyword evidence="3" id="KW-0732">Signal</keyword>
<dbReference type="PANTHER" id="PTHR13037">
    <property type="entry name" value="FORMIN"/>
    <property type="match status" value="1"/>
</dbReference>
<keyword evidence="1" id="KW-0945">Host-virus interaction</keyword>
<reference evidence="4" key="1">
    <citation type="journal article" date="2020" name="Stud. Mycol.">
        <title>101 Dothideomycetes genomes: a test case for predicting lifestyles and emergence of pathogens.</title>
        <authorList>
            <person name="Haridas S."/>
            <person name="Albert R."/>
            <person name="Binder M."/>
            <person name="Bloem J."/>
            <person name="Labutti K."/>
            <person name="Salamov A."/>
            <person name="Andreopoulos B."/>
            <person name="Baker S."/>
            <person name="Barry K."/>
            <person name="Bills G."/>
            <person name="Bluhm B."/>
            <person name="Cannon C."/>
            <person name="Castanera R."/>
            <person name="Culley D."/>
            <person name="Daum C."/>
            <person name="Ezra D."/>
            <person name="Gonzalez J."/>
            <person name="Henrissat B."/>
            <person name="Kuo A."/>
            <person name="Liang C."/>
            <person name="Lipzen A."/>
            <person name="Lutzoni F."/>
            <person name="Magnuson J."/>
            <person name="Mondo S."/>
            <person name="Nolan M."/>
            <person name="Ohm R."/>
            <person name="Pangilinan J."/>
            <person name="Park H.-J."/>
            <person name="Ramirez L."/>
            <person name="Alfaro M."/>
            <person name="Sun H."/>
            <person name="Tritt A."/>
            <person name="Yoshinaga Y."/>
            <person name="Zwiers L.-H."/>
            <person name="Turgeon B."/>
            <person name="Goodwin S."/>
            <person name="Spatafora J."/>
            <person name="Crous P."/>
            <person name="Grigoriev I."/>
        </authorList>
    </citation>
    <scope>NUCLEOTIDE SEQUENCE</scope>
    <source>
        <strain evidence="4">CBS 262.69</strain>
    </source>
</reference>
<feature type="region of interest" description="Disordered" evidence="2">
    <location>
        <begin position="744"/>
        <end position="763"/>
    </location>
</feature>
<dbReference type="EMBL" id="ML996696">
    <property type="protein sequence ID" value="KAF2399736.1"/>
    <property type="molecule type" value="Genomic_DNA"/>
</dbReference>
<feature type="compositionally biased region" description="Pro residues" evidence="2">
    <location>
        <begin position="593"/>
        <end position="607"/>
    </location>
</feature>
<feature type="region of interest" description="Disordered" evidence="2">
    <location>
        <begin position="464"/>
        <end position="506"/>
    </location>
</feature>
<sequence length="807" mass="88196">MKLSLLTAFAAFFAATGAVPAVGKPLAAGNVTSVDPPQLPLDATYCLVKTGLCPEGYECRPGDAENRGCGYWALGHCEDEFGVCSPRFDMPEFPDGPPPIGKPAKAQPPPHKASPINRNVDAKFKCASDADCGQVNIHTCCGPVPICANKAAEFPPLTPSHCVNKTWLCGYLPIAGCMCQEGACIETGRTVYGSSNSTLPPIRRSVDVDDGADEEDRHRRPNLPKPHHPKPHHPLARRSVDVDDGADEEDMRRRPHHPEPHPPKLQHTAAKGVPWEPHPPIRRSVDVDDDADNVHPHRRPHHPRSHHPKPNHPPTRRSVDIGVVEPAAEPWRHPRYTTTHHAPAKGKSSALDPPKKPPLTPAKGKPAPSHPPRRRAVEDFDENPYTKPNPHTQPVTKQKPQPPFSVTTRSPIHGTTPAVLPPPNRRAVNDFDINLQPPLRSTTHVPQAVVTVTVAAVTVTQFWPTVPPNQHSESEDIPVVGEKRSDEGPLHHRPKPRPTHTNPSRIWPPTGDVHEAAMGPVGYNVADFHRALASRDLNPSDGWISDCRPLNQFLQCPDYYVLDLFFPSGCLNPDPDIDRCGRGQGHRMIDIDSPPPPGSPTPPPPAFPNVAEVQGWEAENLMKRTVVFPAKCDKKHRCPNGKHCTVILPEGCSDPDSKVCGAQGFCFDDTVLSSGAEEMSDVRDSEADELSKRADPSPMSCNPFDDVDKCPAHYRCTLIHPPACKNPVFCKFTKGFCLADPNDPPPTSKDASIQPRQPRQPPHSVACGEEGWCSEGFECKPVTMKGCTPKSKVCIKNNICVSNLPEI</sequence>
<accession>A0A6G1HV43</accession>
<organism evidence="4 5">
    <name type="scientific">Trichodelitschia bisporula</name>
    <dbReference type="NCBI Taxonomy" id="703511"/>
    <lineage>
        <taxon>Eukaryota</taxon>
        <taxon>Fungi</taxon>
        <taxon>Dikarya</taxon>
        <taxon>Ascomycota</taxon>
        <taxon>Pezizomycotina</taxon>
        <taxon>Dothideomycetes</taxon>
        <taxon>Dothideomycetes incertae sedis</taxon>
        <taxon>Phaeotrichales</taxon>
        <taxon>Phaeotrichaceae</taxon>
        <taxon>Trichodelitschia</taxon>
    </lineage>
</organism>
<dbReference type="Proteomes" id="UP000799640">
    <property type="component" value="Unassembled WGS sequence"/>
</dbReference>
<proteinExistence type="predicted"/>
<feature type="region of interest" description="Disordered" evidence="2">
    <location>
        <begin position="191"/>
        <end position="425"/>
    </location>
</feature>
<evidence type="ECO:0000313" key="4">
    <source>
        <dbReference type="EMBL" id="KAF2399736.1"/>
    </source>
</evidence>
<feature type="compositionally biased region" description="Basic and acidic residues" evidence="2">
    <location>
        <begin position="680"/>
        <end position="695"/>
    </location>
</feature>
<feature type="compositionally biased region" description="Low complexity" evidence="2">
    <location>
        <begin position="390"/>
        <end position="399"/>
    </location>
</feature>
<gene>
    <name evidence="4" type="ORF">EJ06DRAFT_522007</name>
</gene>